<comment type="caution">
    <text evidence="20">The sequence shown here is derived from an EMBL/GenBank/DDBJ whole genome shotgun (WGS) entry which is preliminary data.</text>
</comment>
<dbReference type="PANTHER" id="PTHR32282:SF32">
    <property type="entry name" value="PENICILLIN-BINDING PROTEIN 2A"/>
    <property type="match status" value="1"/>
</dbReference>
<feature type="domain" description="Penicillin-binding protein transpeptidase" evidence="18">
    <location>
        <begin position="377"/>
        <end position="628"/>
    </location>
</feature>
<evidence type="ECO:0000256" key="12">
    <source>
        <dbReference type="ARBA" id="ARBA00023268"/>
    </source>
</evidence>
<dbReference type="InterPro" id="IPR023346">
    <property type="entry name" value="Lysozyme-like_dom_sf"/>
</dbReference>
<evidence type="ECO:0000256" key="5">
    <source>
        <dbReference type="ARBA" id="ARBA00022679"/>
    </source>
</evidence>
<keyword evidence="10 17" id="KW-1133">Transmembrane helix</keyword>
<evidence type="ECO:0000256" key="8">
    <source>
        <dbReference type="ARBA" id="ARBA00022960"/>
    </source>
</evidence>
<keyword evidence="4" id="KW-0328">Glycosyltransferase</keyword>
<dbReference type="RefSeq" id="WP_256945525.1">
    <property type="nucleotide sequence ID" value="NZ_JANHNZ010000007.1"/>
</dbReference>
<evidence type="ECO:0000256" key="17">
    <source>
        <dbReference type="SAM" id="Phobius"/>
    </source>
</evidence>
<protein>
    <submittedName>
        <fullName evidence="20">PBP1A family penicillin-binding protein</fullName>
    </submittedName>
</protein>
<evidence type="ECO:0000256" key="10">
    <source>
        <dbReference type="ARBA" id="ARBA00022989"/>
    </source>
</evidence>
<reference evidence="20" key="3">
    <citation type="journal article" date="2023" name="Microbiol. Resour. Announc.">
        <title>Draft Genome Sequence of Granulicatella sp. Strain S8, Isolated from a Marine Fish, Seriola quinqueradiata.</title>
        <authorList>
            <person name="Lee M."/>
            <person name="Farooq A."/>
            <person name="Jeong J.B."/>
            <person name="Jung M.Y."/>
        </authorList>
    </citation>
    <scope>NUCLEOTIDE SEQUENCE</scope>
    <source>
        <strain evidence="20">S8</strain>
    </source>
</reference>
<keyword evidence="9" id="KW-0573">Peptidoglycan synthesis</keyword>
<keyword evidence="2" id="KW-0121">Carboxypeptidase</keyword>
<evidence type="ECO:0000256" key="6">
    <source>
        <dbReference type="ARBA" id="ARBA00022692"/>
    </source>
</evidence>
<feature type="transmembrane region" description="Helical" evidence="17">
    <location>
        <begin position="64"/>
        <end position="82"/>
    </location>
</feature>
<keyword evidence="8" id="KW-0133">Cell shape</keyword>
<name>A0ABT1WPF8_9LACT</name>
<evidence type="ECO:0000313" key="21">
    <source>
        <dbReference type="Proteomes" id="UP001059480"/>
    </source>
</evidence>
<dbReference type="Gene3D" id="1.10.3810.10">
    <property type="entry name" value="Biosynthetic peptidoglycan transglycosylase-like"/>
    <property type="match status" value="1"/>
</dbReference>
<accession>A0ABT1WPF8</accession>
<reference evidence="20" key="2">
    <citation type="journal article" date="2023" name="Curr. Microbiol.">
        <title>Granulicatella seriolae sp. nov., a Novel Facultative Anaerobe Isolated from Yellowtail Marine Fish.</title>
        <authorList>
            <person name="Lee M."/>
            <person name="Choi Y.J."/>
            <person name="Farooq A."/>
            <person name="Jeong J.B."/>
            <person name="Jung M.Y."/>
        </authorList>
    </citation>
    <scope>NUCLEOTIDE SEQUENCE</scope>
    <source>
        <strain evidence="20">S8</strain>
    </source>
</reference>
<dbReference type="EMBL" id="JANHNZ010000007">
    <property type="protein sequence ID" value="MCQ9210412.1"/>
    <property type="molecule type" value="Genomic_DNA"/>
</dbReference>
<keyword evidence="11 17" id="KW-0472">Membrane</keyword>
<keyword evidence="3" id="KW-0645">Protease</keyword>
<dbReference type="InterPro" id="IPR050396">
    <property type="entry name" value="Glycosyltr_51/Transpeptidase"/>
</dbReference>
<dbReference type="Pfam" id="PF00912">
    <property type="entry name" value="Transgly"/>
    <property type="match status" value="1"/>
</dbReference>
<evidence type="ECO:0000256" key="2">
    <source>
        <dbReference type="ARBA" id="ARBA00022645"/>
    </source>
</evidence>
<dbReference type="NCBIfam" id="TIGR02074">
    <property type="entry name" value="PBP_1a_fam"/>
    <property type="match status" value="1"/>
</dbReference>
<dbReference type="InterPro" id="IPR036950">
    <property type="entry name" value="PBP_transglycosylase"/>
</dbReference>
<keyword evidence="12" id="KW-0511">Multifunctional enzyme</keyword>
<keyword evidence="1" id="KW-1003">Cell membrane</keyword>
<dbReference type="InterPro" id="IPR001460">
    <property type="entry name" value="PCN-bd_Tpept"/>
</dbReference>
<keyword evidence="13" id="KW-0961">Cell wall biogenesis/degradation</keyword>
<evidence type="ECO:0000256" key="7">
    <source>
        <dbReference type="ARBA" id="ARBA00022801"/>
    </source>
</evidence>
<reference evidence="20" key="1">
    <citation type="submission" date="2022-07" db="EMBL/GenBank/DDBJ databases">
        <authorList>
            <person name="Jung M.-Y."/>
            <person name="Lee M."/>
        </authorList>
    </citation>
    <scope>NUCLEOTIDE SEQUENCE</scope>
    <source>
        <strain evidence="20">S8</strain>
    </source>
</reference>
<evidence type="ECO:0000256" key="9">
    <source>
        <dbReference type="ARBA" id="ARBA00022984"/>
    </source>
</evidence>
<dbReference type="InterPro" id="IPR012338">
    <property type="entry name" value="Beta-lactam/transpept-like"/>
</dbReference>
<evidence type="ECO:0000256" key="1">
    <source>
        <dbReference type="ARBA" id="ARBA00022475"/>
    </source>
</evidence>
<evidence type="ECO:0000256" key="15">
    <source>
        <dbReference type="ARBA" id="ARBA00049902"/>
    </source>
</evidence>
<gene>
    <name evidence="20" type="ORF">NPA36_07590</name>
</gene>
<evidence type="ECO:0000313" key="20">
    <source>
        <dbReference type="EMBL" id="MCQ9210412.1"/>
    </source>
</evidence>
<keyword evidence="21" id="KW-1185">Reference proteome</keyword>
<evidence type="ECO:0000256" key="13">
    <source>
        <dbReference type="ARBA" id="ARBA00023316"/>
    </source>
</evidence>
<proteinExistence type="predicted"/>
<organism evidence="20 21">
    <name type="scientific">Granulicatella seriolae</name>
    <dbReference type="NCBI Taxonomy" id="2967226"/>
    <lineage>
        <taxon>Bacteria</taxon>
        <taxon>Bacillati</taxon>
        <taxon>Bacillota</taxon>
        <taxon>Bacilli</taxon>
        <taxon>Lactobacillales</taxon>
        <taxon>Carnobacteriaceae</taxon>
        <taxon>Granulicatella</taxon>
    </lineage>
</organism>
<feature type="domain" description="Glycosyl transferase family 51" evidence="19">
    <location>
        <begin position="114"/>
        <end position="282"/>
    </location>
</feature>
<evidence type="ECO:0000259" key="18">
    <source>
        <dbReference type="Pfam" id="PF00905"/>
    </source>
</evidence>
<evidence type="ECO:0000256" key="14">
    <source>
        <dbReference type="ARBA" id="ARBA00034000"/>
    </source>
</evidence>
<evidence type="ECO:0000259" key="19">
    <source>
        <dbReference type="Pfam" id="PF00912"/>
    </source>
</evidence>
<keyword evidence="5" id="KW-0808">Transferase</keyword>
<dbReference type="InterPro" id="IPR001264">
    <property type="entry name" value="Glyco_trans_51"/>
</dbReference>
<dbReference type="Proteomes" id="UP001059480">
    <property type="component" value="Unassembled WGS sequence"/>
</dbReference>
<keyword evidence="7" id="KW-0378">Hydrolase</keyword>
<dbReference type="SUPFAM" id="SSF56601">
    <property type="entry name" value="beta-lactamase/transpeptidase-like"/>
    <property type="match status" value="1"/>
</dbReference>
<dbReference type="Pfam" id="PF00905">
    <property type="entry name" value="Transpeptidase"/>
    <property type="match status" value="1"/>
</dbReference>
<sequence length="723" mass="79323">MFKKFTNKNNQLQTENQSSPEQEIHSRTQAHEVEESQKWTKKFKSNPAVVGLVTFWKKYHLTKLLMAFILTLITLVTGYLVYSAKTADVSKLKAGLSQETIVYDRTSQEAGTLNVAKGEFVPLSQVSSNVVDALVSTEDKRFYSHHGVDPIGIMRALVGYVTNFGEIVGGGSTITQQLAKNAYLTADQTLWRKAKELFLSFEIEKRYSKDEILEMYLNNSYFGNGAYGIENAAKRYFGKPASDLTVSEASILVGALKAPSYYNPIDNLDATINRRATVLQLMADNGKISQETADATASETIYLADTYVASSSYRYPYYFDAVIDEIVNNYGISEEDLLDKGYQVYTGLDQQLQYDMEDTFRNNWVFPDAEDGTKVQGASVALDPTTGDVLATVGGRVEDNHTFRGFNRATQMHVQPGSTFKPLAVYTAALEAGYTPESLLTDERLSYGEDKYTPENWNFAYQGKVTMTEAISQSWNAPAVWLLDQIGLQKGIDKVHQFGIPTVADDNYLGIALGGLTAGVSPIQMASAYTAFANAGLRSQARFVTKIVDATGAIIVDNTTPKQNRVTSPQVADQMTSMLLAVFAPGGGGSHASPTNYQIAGKTGTTESVSDQVGSRDQWMIGYTPNIVVATWMGFDDSSQHLLAASSSGGIAPLFQMEMSGLLSITPETDFTVTAAGQSDNQTETGSSGNDWLQQAQDTGRQLFEGVRDWANDAFNWLRNQTE</sequence>
<feature type="region of interest" description="Disordered" evidence="16">
    <location>
        <begin position="1"/>
        <end position="38"/>
    </location>
</feature>
<feature type="compositionally biased region" description="Polar residues" evidence="16">
    <location>
        <begin position="7"/>
        <end position="21"/>
    </location>
</feature>
<evidence type="ECO:0000256" key="4">
    <source>
        <dbReference type="ARBA" id="ARBA00022676"/>
    </source>
</evidence>
<comment type="catalytic activity">
    <reaction evidence="15">
        <text>[GlcNAc-(1-&gt;4)-Mur2Ac(oyl-L-Ala-gamma-D-Glu-L-Lys-D-Ala-D-Ala)](n)-di-trans,octa-cis-undecaprenyl diphosphate + beta-D-GlcNAc-(1-&gt;4)-Mur2Ac(oyl-L-Ala-gamma-D-Glu-L-Lys-D-Ala-D-Ala)-di-trans,octa-cis-undecaprenyl diphosphate = [GlcNAc-(1-&gt;4)-Mur2Ac(oyl-L-Ala-gamma-D-Glu-L-Lys-D-Ala-D-Ala)](n+1)-di-trans,octa-cis-undecaprenyl diphosphate + di-trans,octa-cis-undecaprenyl diphosphate + H(+)</text>
        <dbReference type="Rhea" id="RHEA:23708"/>
        <dbReference type="Rhea" id="RHEA-COMP:9602"/>
        <dbReference type="Rhea" id="RHEA-COMP:9603"/>
        <dbReference type="ChEBI" id="CHEBI:15378"/>
        <dbReference type="ChEBI" id="CHEBI:58405"/>
        <dbReference type="ChEBI" id="CHEBI:60033"/>
        <dbReference type="ChEBI" id="CHEBI:78435"/>
        <dbReference type="EC" id="2.4.99.28"/>
    </reaction>
</comment>
<evidence type="ECO:0000256" key="16">
    <source>
        <dbReference type="SAM" id="MobiDB-lite"/>
    </source>
</evidence>
<comment type="catalytic activity">
    <reaction evidence="14">
        <text>Preferential cleavage: (Ac)2-L-Lys-D-Ala-|-D-Ala. Also transpeptidation of peptidyl-alanyl moieties that are N-acyl substituents of D-alanine.</text>
        <dbReference type="EC" id="3.4.16.4"/>
    </reaction>
</comment>
<evidence type="ECO:0000256" key="3">
    <source>
        <dbReference type="ARBA" id="ARBA00022670"/>
    </source>
</evidence>
<evidence type="ECO:0000256" key="11">
    <source>
        <dbReference type="ARBA" id="ARBA00023136"/>
    </source>
</evidence>
<dbReference type="SUPFAM" id="SSF53955">
    <property type="entry name" value="Lysozyme-like"/>
    <property type="match status" value="1"/>
</dbReference>
<dbReference type="PANTHER" id="PTHR32282">
    <property type="entry name" value="BINDING PROTEIN TRANSPEPTIDASE, PUTATIVE-RELATED"/>
    <property type="match status" value="1"/>
</dbReference>
<dbReference type="Gene3D" id="3.40.710.10">
    <property type="entry name" value="DD-peptidase/beta-lactamase superfamily"/>
    <property type="match status" value="1"/>
</dbReference>
<feature type="compositionally biased region" description="Basic and acidic residues" evidence="16">
    <location>
        <begin position="22"/>
        <end position="38"/>
    </location>
</feature>
<keyword evidence="6 17" id="KW-0812">Transmembrane</keyword>